<organism evidence="2 3">
    <name type="scientific">Microterricola pindariensis</name>
    <dbReference type="NCBI Taxonomy" id="478010"/>
    <lineage>
        <taxon>Bacteria</taxon>
        <taxon>Bacillati</taxon>
        <taxon>Actinomycetota</taxon>
        <taxon>Actinomycetes</taxon>
        <taxon>Micrococcales</taxon>
        <taxon>Microbacteriaceae</taxon>
        <taxon>Microterricola</taxon>
    </lineage>
</organism>
<evidence type="ECO:0000256" key="1">
    <source>
        <dbReference type="SAM" id="MobiDB-lite"/>
    </source>
</evidence>
<evidence type="ECO:0000313" key="2">
    <source>
        <dbReference type="EMBL" id="PPL14120.1"/>
    </source>
</evidence>
<dbReference type="Proteomes" id="UP000237755">
    <property type="component" value="Unassembled WGS sequence"/>
</dbReference>
<dbReference type="EMBL" id="MPZN01000116">
    <property type="protein sequence ID" value="PPL14120.1"/>
    <property type="molecule type" value="Genomic_DNA"/>
</dbReference>
<proteinExistence type="predicted"/>
<keyword evidence="3" id="KW-1185">Reference proteome</keyword>
<accession>A0ABX5ASR8</accession>
<gene>
    <name evidence="2" type="ORF">GY24_17115</name>
</gene>
<reference evidence="2 3" key="1">
    <citation type="journal article" date="2008" name="Int. J. Syst. Evol. Microbiol.">
        <title>Leifsonia pindariensis sp. nov., isolated from the Pindari glacier of the Indian Himalayas, and emended description of the genus Leifsonia.</title>
        <authorList>
            <person name="Reddy G.S."/>
            <person name="Prabagaran S.R."/>
            <person name="Shivaji S."/>
        </authorList>
    </citation>
    <scope>NUCLEOTIDE SEQUENCE [LARGE SCALE GENOMIC DNA]</scope>
    <source>
        <strain evidence="2 3">PON 10</strain>
    </source>
</reference>
<dbReference type="RefSeq" id="WP_202972975.1">
    <property type="nucleotide sequence ID" value="NZ_MPZN01000116.1"/>
</dbReference>
<feature type="region of interest" description="Disordered" evidence="1">
    <location>
        <begin position="73"/>
        <end position="124"/>
    </location>
</feature>
<feature type="compositionally biased region" description="Low complexity" evidence="1">
    <location>
        <begin position="101"/>
        <end position="118"/>
    </location>
</feature>
<feature type="compositionally biased region" description="Basic and acidic residues" evidence="1">
    <location>
        <begin position="80"/>
        <end position="89"/>
    </location>
</feature>
<protein>
    <submittedName>
        <fullName evidence="2">Uncharacterized protein</fullName>
    </submittedName>
</protein>
<evidence type="ECO:0000313" key="3">
    <source>
        <dbReference type="Proteomes" id="UP000237755"/>
    </source>
</evidence>
<sequence>ADPASALSPQSEAGQTGVVVALSGDIAAAVAPGAPVDLWAAEQLEHGRFGPPAVILSAAEVVRVIDGGGILAGRGARSSCDCRPRHAAETARNAGSGRAHPPTGSSGRVPTGPTGPTGAERRRR</sequence>
<name>A0ABX5ASR8_9MICO</name>
<comment type="caution">
    <text evidence="2">The sequence shown here is derived from an EMBL/GenBank/DDBJ whole genome shotgun (WGS) entry which is preliminary data.</text>
</comment>
<feature type="non-terminal residue" evidence="2">
    <location>
        <position position="1"/>
    </location>
</feature>